<protein>
    <recommendedName>
        <fullName evidence="2">Calx-beta domain-containing protein</fullName>
    </recommendedName>
</protein>
<accession>A0A382QZI7</accession>
<organism evidence="1">
    <name type="scientific">marine metagenome</name>
    <dbReference type="NCBI Taxonomy" id="408172"/>
    <lineage>
        <taxon>unclassified sequences</taxon>
        <taxon>metagenomes</taxon>
        <taxon>ecological metagenomes</taxon>
    </lineage>
</organism>
<proteinExistence type="predicted"/>
<evidence type="ECO:0000313" key="1">
    <source>
        <dbReference type="EMBL" id="SVC90909.1"/>
    </source>
</evidence>
<feature type="non-terminal residue" evidence="1">
    <location>
        <position position="326"/>
    </location>
</feature>
<sequence>LETTATTSNPPTLIATGHASTNTYPIDYTYWGSGSDGTGTSTALSSGAGSVTFTAVDDDDNADADRQYVNIPVTLIDDDINEWSESIVLKINETGNDDVTGTGVSDKLTIVDEDLPPLAKFTTTTSGGSTDEETIAGTSPTFTIGLYDQTTGNPTVSGKKIYFSVVTDAADATPGADNDFIALTDTESDWISIDAATDLLDASGQATVTLDINDDLIDETDQDVEVLLDVKGGDYDGDLGSFATYSAGHYDESAADAAIDGADMTHTYTIKDDDDPPVLKFSESSSNTDEGVAKTVTIEFDDTSPNIVLSEKTITVPISISTTESD</sequence>
<reference evidence="1" key="1">
    <citation type="submission" date="2018-05" db="EMBL/GenBank/DDBJ databases">
        <authorList>
            <person name="Lanie J.A."/>
            <person name="Ng W.-L."/>
            <person name="Kazmierczak K.M."/>
            <person name="Andrzejewski T.M."/>
            <person name="Davidsen T.M."/>
            <person name="Wayne K.J."/>
            <person name="Tettelin H."/>
            <person name="Glass J.I."/>
            <person name="Rusch D."/>
            <person name="Podicherti R."/>
            <person name="Tsui H.-C.T."/>
            <person name="Winkler M.E."/>
        </authorList>
    </citation>
    <scope>NUCLEOTIDE SEQUENCE</scope>
</reference>
<dbReference type="EMBL" id="UINC01118046">
    <property type="protein sequence ID" value="SVC90909.1"/>
    <property type="molecule type" value="Genomic_DNA"/>
</dbReference>
<dbReference type="AlphaFoldDB" id="A0A382QZI7"/>
<evidence type="ECO:0008006" key="2">
    <source>
        <dbReference type="Google" id="ProtNLM"/>
    </source>
</evidence>
<gene>
    <name evidence="1" type="ORF">METZ01_LOCUS343763</name>
</gene>
<feature type="non-terminal residue" evidence="1">
    <location>
        <position position="1"/>
    </location>
</feature>
<name>A0A382QZI7_9ZZZZ</name>